<dbReference type="InterPro" id="IPR036188">
    <property type="entry name" value="FAD/NAD-bd_sf"/>
</dbReference>
<name>A0A0D0Q6N7_9RHOB</name>
<reference evidence="2 3" key="1">
    <citation type="submission" date="2013-01" db="EMBL/GenBank/DDBJ databases">
        <authorList>
            <person name="Fiebig A."/>
            <person name="Goeker M."/>
            <person name="Klenk H.-P.P."/>
        </authorList>
    </citation>
    <scope>NUCLEOTIDE SEQUENCE [LARGE SCALE GENOMIC DNA]</scope>
    <source>
        <strain evidence="2 3">DSM 24838</strain>
    </source>
</reference>
<dbReference type="PRINTS" id="PR00420">
    <property type="entry name" value="RNGMNOXGNASE"/>
</dbReference>
<feature type="domain" description="Amine oxidase" evidence="1">
    <location>
        <begin position="11"/>
        <end position="409"/>
    </location>
</feature>
<dbReference type="OrthoDB" id="7849608at2"/>
<dbReference type="Gene3D" id="3.90.660.20">
    <property type="entry name" value="Protoporphyrinogen oxidase, mitochondrial, domain 2"/>
    <property type="match status" value="1"/>
</dbReference>
<dbReference type="EMBL" id="AONG01000017">
    <property type="protein sequence ID" value="KIQ68107.1"/>
    <property type="molecule type" value="Genomic_DNA"/>
</dbReference>
<dbReference type="Pfam" id="PF01593">
    <property type="entry name" value="Amino_oxidase"/>
    <property type="match status" value="1"/>
</dbReference>
<dbReference type="PANTHER" id="PTHR42923:SF47">
    <property type="entry name" value="BLR3003 PROTEIN"/>
    <property type="match status" value="1"/>
</dbReference>
<dbReference type="Gene3D" id="1.10.3110.10">
    <property type="entry name" value="protoporphyrinogen ix oxidase, domain 3"/>
    <property type="match status" value="1"/>
</dbReference>
<dbReference type="GO" id="GO:0016491">
    <property type="term" value="F:oxidoreductase activity"/>
    <property type="evidence" value="ECO:0007669"/>
    <property type="project" value="InterPro"/>
</dbReference>
<gene>
    <name evidence="2" type="ORF">Wenmar_03322</name>
</gene>
<evidence type="ECO:0000313" key="3">
    <source>
        <dbReference type="Proteomes" id="UP000035100"/>
    </source>
</evidence>
<organism evidence="2 3">
    <name type="scientific">Wenxinia marina DSM 24838</name>
    <dbReference type="NCBI Taxonomy" id="1123501"/>
    <lineage>
        <taxon>Bacteria</taxon>
        <taxon>Pseudomonadati</taxon>
        <taxon>Pseudomonadota</taxon>
        <taxon>Alphaproteobacteria</taxon>
        <taxon>Rhodobacterales</taxon>
        <taxon>Roseobacteraceae</taxon>
        <taxon>Wenxinia</taxon>
    </lineage>
</organism>
<keyword evidence="3" id="KW-1185">Reference proteome</keyword>
<dbReference type="Gene3D" id="3.50.50.60">
    <property type="entry name" value="FAD/NAD(P)-binding domain"/>
    <property type="match status" value="1"/>
</dbReference>
<dbReference type="InterPro" id="IPR017830">
    <property type="entry name" value="SQase_HpnE"/>
</dbReference>
<sequence length="412" mass="42995">MRRVHVVGAGLAGLAAALELAEAGTAEVHLHEATARAGGRCWSFHDVKLERLIDNGNHLVLSGNDAVLDHCRRIGTFDLLDIAPDAELPFHDLADGSEWTLRMPSGLAGLVRGGAALPPGLGLGAVLDLVRLLSAGPEATVADRVRRRGPAMDRLWHPLSLAVLNEPCDTGAAAPLAAVLRRTILKGGRACRPILMPHGLGPTLITPALRRLRDLGARVSWRAPLRGIDRTGDRATALVFDGGPVPLGPDDAVILAVPAAAAGRLLERPAPADGRPILNAHFRVPAEAVLQAPRLLGLLGGLAQWVFVRGDVVSVTVSAAEASSLGREAGVRLWAEVSRALGISGPPLAIRVLREPAATFAATPGSVARRLPMRTGLRNLLLAGDHVATPLPSTLEGALLSGRASARAVDSR</sequence>
<dbReference type="RefSeq" id="WP_018302530.1">
    <property type="nucleotide sequence ID" value="NZ_KB902285.1"/>
</dbReference>
<dbReference type="PANTHER" id="PTHR42923">
    <property type="entry name" value="PROTOPORPHYRINOGEN OXIDASE"/>
    <property type="match status" value="1"/>
</dbReference>
<dbReference type="SUPFAM" id="SSF51905">
    <property type="entry name" value="FAD/NAD(P)-binding domain"/>
    <property type="match status" value="1"/>
</dbReference>
<accession>A0A0D0Q6N7</accession>
<evidence type="ECO:0000313" key="2">
    <source>
        <dbReference type="EMBL" id="KIQ68107.1"/>
    </source>
</evidence>
<dbReference type="InterPro" id="IPR050464">
    <property type="entry name" value="Zeta_carotene_desat/Oxidored"/>
</dbReference>
<dbReference type="AlphaFoldDB" id="A0A0D0Q6N7"/>
<dbReference type="Proteomes" id="UP000035100">
    <property type="component" value="Unassembled WGS sequence"/>
</dbReference>
<protein>
    <submittedName>
        <fullName evidence="2">Squalene-associated FAD-dependent desaturase</fullName>
    </submittedName>
</protein>
<comment type="caution">
    <text evidence="2">The sequence shown here is derived from an EMBL/GenBank/DDBJ whole genome shotgun (WGS) entry which is preliminary data.</text>
</comment>
<dbReference type="eggNOG" id="COG1232">
    <property type="taxonomic scope" value="Bacteria"/>
</dbReference>
<dbReference type="STRING" id="1123501.Wenmar_03322"/>
<dbReference type="PATRIC" id="fig|1123501.6.peg.3448"/>
<dbReference type="NCBIfam" id="TIGR03467">
    <property type="entry name" value="HpnE"/>
    <property type="match status" value="1"/>
</dbReference>
<proteinExistence type="predicted"/>
<dbReference type="InterPro" id="IPR002937">
    <property type="entry name" value="Amino_oxidase"/>
</dbReference>
<evidence type="ECO:0000259" key="1">
    <source>
        <dbReference type="Pfam" id="PF01593"/>
    </source>
</evidence>